<evidence type="ECO:0000256" key="1">
    <source>
        <dbReference type="ARBA" id="ARBA00022679"/>
    </source>
</evidence>
<feature type="domain" description="Erythromycin biosynthesis protein CIII-like C-terminal" evidence="4">
    <location>
        <begin position="237"/>
        <end position="331"/>
    </location>
</feature>
<dbReference type="InterPro" id="IPR050426">
    <property type="entry name" value="Glycosyltransferase_28"/>
</dbReference>
<evidence type="ECO:0000259" key="4">
    <source>
        <dbReference type="Pfam" id="PF06722"/>
    </source>
</evidence>
<dbReference type="AlphaFoldDB" id="A0A9P4WNW8"/>
<feature type="region of interest" description="Disordered" evidence="2">
    <location>
        <begin position="465"/>
        <end position="490"/>
    </location>
</feature>
<gene>
    <name evidence="5" type="ORF">E8E12_007149</name>
</gene>
<dbReference type="GO" id="GO:0016906">
    <property type="term" value="F:sterol 3-beta-glucosyltransferase activity"/>
    <property type="evidence" value="ECO:0007669"/>
    <property type="project" value="UniProtKB-ARBA"/>
</dbReference>
<comment type="caution">
    <text evidence="5">The sequence shown here is derived from an EMBL/GenBank/DDBJ whole genome shotgun (WGS) entry which is preliminary data.</text>
</comment>
<dbReference type="CDD" id="cd03784">
    <property type="entry name" value="GT1_Gtf-like"/>
    <property type="match status" value="1"/>
</dbReference>
<dbReference type="Pfam" id="PF03033">
    <property type="entry name" value="Glyco_transf_28"/>
    <property type="match status" value="1"/>
</dbReference>
<dbReference type="FunFam" id="3.40.50.2000:FF:000009">
    <property type="entry name" value="Sterol 3-beta-glucosyltransferase UGT80A2"/>
    <property type="match status" value="1"/>
</dbReference>
<feature type="region of interest" description="Disordered" evidence="2">
    <location>
        <begin position="1"/>
        <end position="23"/>
    </location>
</feature>
<dbReference type="InterPro" id="IPR002213">
    <property type="entry name" value="UDP_glucos_trans"/>
</dbReference>
<protein>
    <recommendedName>
        <fullName evidence="7">Transferase</fullName>
    </recommendedName>
</protein>
<evidence type="ECO:0000313" key="5">
    <source>
        <dbReference type="EMBL" id="KAF3037671.1"/>
    </source>
</evidence>
<dbReference type="InterPro" id="IPR004276">
    <property type="entry name" value="GlycoTrans_28_N"/>
</dbReference>
<dbReference type="OrthoDB" id="5835829at2759"/>
<evidence type="ECO:0000313" key="6">
    <source>
        <dbReference type="Proteomes" id="UP000758155"/>
    </source>
</evidence>
<dbReference type="PANTHER" id="PTHR48050:SF27">
    <property type="entry name" value="GLUCOSYLTRANSFERASE, PUTATIVE (AFU_ORTHOLOGUE AFUA_7G04880)-RELATED"/>
    <property type="match status" value="1"/>
</dbReference>
<keyword evidence="1" id="KW-0808">Transferase</keyword>
<accession>A0A9P4WNW8</accession>
<dbReference type="Pfam" id="PF06722">
    <property type="entry name" value="EryCIII-like_C"/>
    <property type="match status" value="1"/>
</dbReference>
<dbReference type="SUPFAM" id="SSF53756">
    <property type="entry name" value="UDP-Glycosyltransferase/glycogen phosphorylase"/>
    <property type="match status" value="2"/>
</dbReference>
<dbReference type="GO" id="GO:0005975">
    <property type="term" value="P:carbohydrate metabolic process"/>
    <property type="evidence" value="ECO:0007669"/>
    <property type="project" value="InterPro"/>
</dbReference>
<reference evidence="5" key="1">
    <citation type="submission" date="2019-04" db="EMBL/GenBank/DDBJ databases">
        <title>Sequencing of skin fungus with MAO and IRED activity.</title>
        <authorList>
            <person name="Marsaioli A.J."/>
            <person name="Bonatto J.M.C."/>
            <person name="Reis Junior O."/>
        </authorList>
    </citation>
    <scope>NUCLEOTIDE SEQUENCE</scope>
    <source>
        <strain evidence="5">28M1</strain>
    </source>
</reference>
<evidence type="ECO:0000259" key="3">
    <source>
        <dbReference type="Pfam" id="PF03033"/>
    </source>
</evidence>
<evidence type="ECO:0000256" key="2">
    <source>
        <dbReference type="SAM" id="MobiDB-lite"/>
    </source>
</evidence>
<keyword evidence="6" id="KW-1185">Reference proteome</keyword>
<feature type="compositionally biased region" description="Polar residues" evidence="2">
    <location>
        <begin position="473"/>
        <end position="482"/>
    </location>
</feature>
<dbReference type="Proteomes" id="UP000758155">
    <property type="component" value="Unassembled WGS sequence"/>
</dbReference>
<sequence length="663" mass="70958">MQEENNYPIAEPPGYLPSEELATNSTVNADGRIDVDVNSKLARALSVLYAPPDKSEIQDAPPQYLQSVTTDGPESFPVKLNIVIQVVGSRGDVQPFIALGHELRKYGHRVRVATHNVFDDFVRKSGSGLEFYPIGGNPSELMAYMVKNPGLIPSMKTIQAGEIKRKRLMTGSPGKAFLESGPPPVYIGFGSIVLEDPQRITAAIMEAVERNGFRAIVSKGWSNLGSNGESHKDVLFIGDCPHEWLFQRVAAVIHHGGAGTTACGLKNGRPTTIVPFFGDQPFWGDMCAVAGAGPAPIPQKQLTTDTLSAAIRYCLSDEAAVAAVAIAQKMQTETGVQNAVRSFHQHLPIDRVACDIMPHLPAAFRFKKGKADIKLSSLAAELVFQKFPKDAKHLELYQSKPFMIEPRRWDPISGGAASVMSTAVDLGTSVTGIFTKPYTDYRNDRDWRAYQDCIRDISSASNSLGLPAKDSDNSSIHSATSATKRKPVSAGQMAGASGKSIAMFAPKATKGMLVDIPMALTDGLKNVPRAYGDKVREHGPVTGFTSGATVAGKTFAYGFYDGLSGIVVKPYQGAQKEGAIGAAKGVAKGLVGLSTKTGAGMFGLVGYTGAGIAKSLRTAVYSGTRKSIAAARHAEGQWMIEQGRYGAQEEASITSRFETLKRK</sequence>
<dbReference type="EMBL" id="SWKV01000041">
    <property type="protein sequence ID" value="KAF3037671.1"/>
    <property type="molecule type" value="Genomic_DNA"/>
</dbReference>
<dbReference type="InterPro" id="IPR010610">
    <property type="entry name" value="EryCIII-like_C"/>
</dbReference>
<evidence type="ECO:0008006" key="7">
    <source>
        <dbReference type="Google" id="ProtNLM"/>
    </source>
</evidence>
<feature type="domain" description="Glycosyltransferase family 28 N-terminal" evidence="3">
    <location>
        <begin position="82"/>
        <end position="153"/>
    </location>
</feature>
<proteinExistence type="predicted"/>
<name>A0A9P4WNW8_9PLEO</name>
<organism evidence="5 6">
    <name type="scientific">Didymella heteroderae</name>
    <dbReference type="NCBI Taxonomy" id="1769908"/>
    <lineage>
        <taxon>Eukaryota</taxon>
        <taxon>Fungi</taxon>
        <taxon>Dikarya</taxon>
        <taxon>Ascomycota</taxon>
        <taxon>Pezizomycotina</taxon>
        <taxon>Dothideomycetes</taxon>
        <taxon>Pleosporomycetidae</taxon>
        <taxon>Pleosporales</taxon>
        <taxon>Pleosporineae</taxon>
        <taxon>Didymellaceae</taxon>
        <taxon>Didymella</taxon>
    </lineage>
</organism>
<dbReference type="Gene3D" id="3.40.50.2000">
    <property type="entry name" value="Glycogen Phosphorylase B"/>
    <property type="match status" value="2"/>
</dbReference>
<dbReference type="PANTHER" id="PTHR48050">
    <property type="entry name" value="STEROL 3-BETA-GLUCOSYLTRANSFERASE"/>
    <property type="match status" value="1"/>
</dbReference>